<evidence type="ECO:0000313" key="2">
    <source>
        <dbReference type="EMBL" id="MFC0682237.1"/>
    </source>
</evidence>
<evidence type="ECO:0000313" key="3">
    <source>
        <dbReference type="Proteomes" id="UP001589896"/>
    </source>
</evidence>
<keyword evidence="1" id="KW-0472">Membrane</keyword>
<dbReference type="Proteomes" id="UP001589896">
    <property type="component" value="Unassembled WGS sequence"/>
</dbReference>
<organism evidence="2 3">
    <name type="scientific">Lysobacter korlensis</name>
    <dbReference type="NCBI Taxonomy" id="553636"/>
    <lineage>
        <taxon>Bacteria</taxon>
        <taxon>Pseudomonadati</taxon>
        <taxon>Pseudomonadota</taxon>
        <taxon>Gammaproteobacteria</taxon>
        <taxon>Lysobacterales</taxon>
        <taxon>Lysobacteraceae</taxon>
        <taxon>Lysobacter</taxon>
    </lineage>
</organism>
<dbReference type="EMBL" id="JBHLTG010000012">
    <property type="protein sequence ID" value="MFC0682237.1"/>
    <property type="molecule type" value="Genomic_DNA"/>
</dbReference>
<protein>
    <submittedName>
        <fullName evidence="2">Uncharacterized protein</fullName>
    </submittedName>
</protein>
<reference evidence="2 3" key="1">
    <citation type="submission" date="2024-09" db="EMBL/GenBank/DDBJ databases">
        <authorList>
            <person name="Sun Q."/>
            <person name="Mori K."/>
        </authorList>
    </citation>
    <scope>NUCLEOTIDE SEQUENCE [LARGE SCALE GENOMIC DNA]</scope>
    <source>
        <strain evidence="2 3">KCTC 23076</strain>
    </source>
</reference>
<accession>A0ABV6RZ28</accession>
<comment type="caution">
    <text evidence="2">The sequence shown here is derived from an EMBL/GenBank/DDBJ whole genome shotgun (WGS) entry which is preliminary data.</text>
</comment>
<evidence type="ECO:0000256" key="1">
    <source>
        <dbReference type="SAM" id="Phobius"/>
    </source>
</evidence>
<keyword evidence="3" id="KW-1185">Reference proteome</keyword>
<feature type="transmembrane region" description="Helical" evidence="1">
    <location>
        <begin position="58"/>
        <end position="78"/>
    </location>
</feature>
<feature type="transmembrane region" description="Helical" evidence="1">
    <location>
        <begin position="28"/>
        <end position="52"/>
    </location>
</feature>
<dbReference type="RefSeq" id="WP_386676077.1">
    <property type="nucleotide sequence ID" value="NZ_JBHLTG010000012.1"/>
</dbReference>
<keyword evidence="1" id="KW-0812">Transmembrane</keyword>
<gene>
    <name evidence="2" type="ORF">ACFFGH_30785</name>
</gene>
<sequence length="96" mass="10403">MELLFVTVIGAGIGFIVRYTMPGREHHGALLLPAVAAATTAAVWVALLWAGLTFDGGWIWLISLAAALVVSVALALLLPRRRVEHDQRLLHRLLNA</sequence>
<proteinExistence type="predicted"/>
<keyword evidence="1" id="KW-1133">Transmembrane helix</keyword>
<name>A0ABV6RZ28_9GAMM</name>